<dbReference type="SUPFAM" id="SSF55136">
    <property type="entry name" value="Probable bacterial effector-binding domain"/>
    <property type="match status" value="1"/>
</dbReference>
<dbReference type="Pfam" id="PF04832">
    <property type="entry name" value="SOUL"/>
    <property type="match status" value="1"/>
</dbReference>
<dbReference type="RefSeq" id="WP_316969490.1">
    <property type="nucleotide sequence ID" value="NZ_JARFPL010000030.1"/>
</dbReference>
<sequence length="193" mass="21893">MIEMSKIRMAAVAILAALLIWTLYGAFVSMNVKEPPYQVIETLDNGVEIREYSRQIWAITPEDDRNRGFARLFMYISGENDGEVKIDMTAPVVTGAAGDEPFIAFVMPEGLELEDTPRPRDGEVKIEVVEARRMAAIAFSGYATEERQKRYLTILEETLRDRGIDAQGDPVLMQYNDPWTPPFMRRNEVGVEV</sequence>
<organism evidence="1 2">
    <name type="scientific">Candidatus Methanocrinis alkalitolerans</name>
    <dbReference type="NCBI Taxonomy" id="3033395"/>
    <lineage>
        <taxon>Archaea</taxon>
        <taxon>Methanobacteriati</taxon>
        <taxon>Methanobacteriota</taxon>
        <taxon>Stenosarchaea group</taxon>
        <taxon>Methanomicrobia</taxon>
        <taxon>Methanotrichales</taxon>
        <taxon>Methanotrichaceae</taxon>
        <taxon>Methanocrinis</taxon>
    </lineage>
</organism>
<dbReference type="InterPro" id="IPR006917">
    <property type="entry name" value="SOUL_heme-bd"/>
</dbReference>
<proteinExistence type="predicted"/>
<dbReference type="PANTHER" id="PTHR11220:SF1">
    <property type="entry name" value="HEME-BINDING PROTEIN 2"/>
    <property type="match status" value="1"/>
</dbReference>
<gene>
    <name evidence="1" type="ORF">P0O24_09345</name>
</gene>
<evidence type="ECO:0000313" key="2">
    <source>
        <dbReference type="Proteomes" id="UP001215956"/>
    </source>
</evidence>
<dbReference type="InterPro" id="IPR011256">
    <property type="entry name" value="Reg_factor_effector_dom_sf"/>
</dbReference>
<comment type="caution">
    <text evidence="1">The sequence shown here is derived from an EMBL/GenBank/DDBJ whole genome shotgun (WGS) entry which is preliminary data.</text>
</comment>
<accession>A0ABT5XGN0</accession>
<dbReference type="Proteomes" id="UP001215956">
    <property type="component" value="Unassembled WGS sequence"/>
</dbReference>
<evidence type="ECO:0000313" key="1">
    <source>
        <dbReference type="EMBL" id="MDF0593788.1"/>
    </source>
</evidence>
<dbReference type="Gene3D" id="3.20.80.10">
    <property type="entry name" value="Regulatory factor, effector binding domain"/>
    <property type="match status" value="1"/>
</dbReference>
<dbReference type="EMBL" id="JARFPL010000030">
    <property type="protein sequence ID" value="MDF0593788.1"/>
    <property type="molecule type" value="Genomic_DNA"/>
</dbReference>
<protein>
    <submittedName>
        <fullName evidence="1">Heme-binding protein</fullName>
    </submittedName>
</protein>
<reference evidence="1 2" key="1">
    <citation type="submission" date="2023-03" db="EMBL/GenBank/DDBJ databases">
        <title>Whole genome sequencing of Methanotrichaceae archaeon M04Ac.</title>
        <authorList>
            <person name="Khomyakova M.A."/>
            <person name="Merkel A.Y."/>
            <person name="Slobodkin A.I."/>
        </authorList>
    </citation>
    <scope>NUCLEOTIDE SEQUENCE [LARGE SCALE GENOMIC DNA]</scope>
    <source>
        <strain evidence="1 2">M04Ac</strain>
    </source>
</reference>
<dbReference type="PANTHER" id="PTHR11220">
    <property type="entry name" value="HEME-BINDING PROTEIN-RELATED"/>
    <property type="match status" value="1"/>
</dbReference>
<name>A0ABT5XGN0_9EURY</name>
<keyword evidence="2" id="KW-1185">Reference proteome</keyword>